<organism evidence="1 2">
    <name type="scientific">Pilibacter termitis</name>
    <dbReference type="NCBI Taxonomy" id="263852"/>
    <lineage>
        <taxon>Bacteria</taxon>
        <taxon>Bacillati</taxon>
        <taxon>Bacillota</taxon>
        <taxon>Bacilli</taxon>
        <taxon>Lactobacillales</taxon>
        <taxon>Enterococcaceae</taxon>
        <taxon>Pilibacter</taxon>
    </lineage>
</organism>
<evidence type="ECO:0000313" key="2">
    <source>
        <dbReference type="Proteomes" id="UP000190328"/>
    </source>
</evidence>
<dbReference type="Proteomes" id="UP000190328">
    <property type="component" value="Unassembled WGS sequence"/>
</dbReference>
<evidence type="ECO:0000313" key="1">
    <source>
        <dbReference type="EMBL" id="SKA13737.1"/>
    </source>
</evidence>
<gene>
    <name evidence="1" type="ORF">SAMN02745116_02542</name>
</gene>
<reference evidence="2" key="1">
    <citation type="submission" date="2017-02" db="EMBL/GenBank/DDBJ databases">
        <authorList>
            <person name="Varghese N."/>
            <person name="Submissions S."/>
        </authorList>
    </citation>
    <scope>NUCLEOTIDE SEQUENCE [LARGE SCALE GENOMIC DNA]</scope>
    <source>
        <strain evidence="2">ATCC BAA-1030</strain>
    </source>
</reference>
<keyword evidence="2" id="KW-1185">Reference proteome</keyword>
<protein>
    <submittedName>
        <fullName evidence="1">Uncharacterized protein</fullName>
    </submittedName>
</protein>
<accession>A0A1T4RCV5</accession>
<dbReference type="STRING" id="263852.SAMN02745116_02542"/>
<proteinExistence type="predicted"/>
<name>A0A1T4RCV5_9ENTE</name>
<dbReference type="EMBL" id="FUXI01000045">
    <property type="protein sequence ID" value="SKA13737.1"/>
    <property type="molecule type" value="Genomic_DNA"/>
</dbReference>
<dbReference type="AlphaFoldDB" id="A0A1T4RCV5"/>
<sequence>MSRKKKIAEDNMKKANTMYEYENIEIVEVDGVKRVWSKKEKKLLPMYKNG</sequence>
<dbReference type="RefSeq" id="WP_159443338.1">
    <property type="nucleotide sequence ID" value="NZ_FUXI01000045.1"/>
</dbReference>